<feature type="transmembrane region" description="Helical" evidence="1">
    <location>
        <begin position="254"/>
        <end position="276"/>
    </location>
</feature>
<sequence>MVNWRSALKGVGEGLVRIVKFTGKSAIRLSKASVKAASKVVKSASKAAVATAKKAAQVASKNPKMTLALTSLGVIAAITAHEKKIIEDQKIKVISFFDKDVNGKDCTIVNLSEQGLLPPNSTIYFENDNNFASIPEIIKTFLTTGDYLKLELEADEIETYTNAVLEILKGTKDIIITLDDETKDPITTIDSYNPTIIVNSIEQPSEIQIYTLLTECATKTNIYLKVNVTIGQSFKTIFPITDPLKDLWGSVKKWVLIILIILAVIAVITIVTFIIYRVRTLHKLMY</sequence>
<keyword evidence="1" id="KW-1133">Transmembrane helix</keyword>
<dbReference type="AlphaFoldDB" id="A0A6C0II55"/>
<reference evidence="2" key="1">
    <citation type="journal article" date="2020" name="Nature">
        <title>Giant virus diversity and host interactions through global metagenomics.</title>
        <authorList>
            <person name="Schulz F."/>
            <person name="Roux S."/>
            <person name="Paez-Espino D."/>
            <person name="Jungbluth S."/>
            <person name="Walsh D.A."/>
            <person name="Denef V.J."/>
            <person name="McMahon K.D."/>
            <person name="Konstantinidis K.T."/>
            <person name="Eloe-Fadrosh E.A."/>
            <person name="Kyrpides N.C."/>
            <person name="Woyke T."/>
        </authorList>
    </citation>
    <scope>NUCLEOTIDE SEQUENCE</scope>
    <source>
        <strain evidence="2">GVMAG-M-3300023184-86</strain>
    </source>
</reference>
<keyword evidence="1" id="KW-0472">Membrane</keyword>
<evidence type="ECO:0000313" key="2">
    <source>
        <dbReference type="EMBL" id="QHT92165.1"/>
    </source>
</evidence>
<protein>
    <submittedName>
        <fullName evidence="2">Uncharacterized protein</fullName>
    </submittedName>
</protein>
<name>A0A6C0II55_9ZZZZ</name>
<evidence type="ECO:0000256" key="1">
    <source>
        <dbReference type="SAM" id="Phobius"/>
    </source>
</evidence>
<accession>A0A6C0II55</accession>
<keyword evidence="1" id="KW-0812">Transmembrane</keyword>
<organism evidence="2">
    <name type="scientific">viral metagenome</name>
    <dbReference type="NCBI Taxonomy" id="1070528"/>
    <lineage>
        <taxon>unclassified sequences</taxon>
        <taxon>metagenomes</taxon>
        <taxon>organismal metagenomes</taxon>
    </lineage>
</organism>
<proteinExistence type="predicted"/>
<dbReference type="EMBL" id="MN740181">
    <property type="protein sequence ID" value="QHT92165.1"/>
    <property type="molecule type" value="Genomic_DNA"/>
</dbReference>